<keyword evidence="3 7" id="KW-1133">Transmembrane helix</keyword>
<dbReference type="InterPro" id="IPR003887">
    <property type="entry name" value="LEM_dom"/>
</dbReference>
<protein>
    <recommendedName>
        <fullName evidence="8">LEM domain-containing protein</fullName>
    </recommendedName>
</protein>
<evidence type="ECO:0000256" key="4">
    <source>
        <dbReference type="ARBA" id="ARBA00023136"/>
    </source>
</evidence>
<feature type="region of interest" description="Disordered" evidence="6">
    <location>
        <begin position="592"/>
        <end position="686"/>
    </location>
</feature>
<evidence type="ECO:0000256" key="6">
    <source>
        <dbReference type="SAM" id="MobiDB-lite"/>
    </source>
</evidence>
<dbReference type="PANTHER" id="PTHR13428:SF12">
    <property type="entry name" value="INNER NUCLEAR MEMBRANE PROTEIN MAN1"/>
    <property type="match status" value="1"/>
</dbReference>
<dbReference type="PANTHER" id="PTHR13428">
    <property type="entry name" value="INNER NUCLEAR MEMBRANE PROTEIN MAN1 LEM DOMAIN CONTAINING PROTEIN"/>
    <property type="match status" value="1"/>
</dbReference>
<comment type="caution">
    <text evidence="9">The sequence shown here is derived from an EMBL/GenBank/DDBJ whole genome shotgun (WGS) entry which is preliminary data.</text>
</comment>
<evidence type="ECO:0000313" key="9">
    <source>
        <dbReference type="EMBL" id="KAK0404046.1"/>
    </source>
</evidence>
<evidence type="ECO:0000256" key="2">
    <source>
        <dbReference type="ARBA" id="ARBA00022692"/>
    </source>
</evidence>
<dbReference type="PROSITE" id="PS50954">
    <property type="entry name" value="LEM"/>
    <property type="match status" value="1"/>
</dbReference>
<proteinExistence type="predicted"/>
<reference evidence="9" key="1">
    <citation type="submission" date="2023-06" db="EMBL/GenBank/DDBJ databases">
        <title>Genomic analysis of the entomopathogenic nematode Steinernema hermaphroditum.</title>
        <authorList>
            <person name="Schwarz E.M."/>
            <person name="Heppert J.K."/>
            <person name="Baniya A."/>
            <person name="Schwartz H.T."/>
            <person name="Tan C.-H."/>
            <person name="Antoshechkin I."/>
            <person name="Sternberg P.W."/>
            <person name="Goodrich-Blair H."/>
            <person name="Dillman A.R."/>
        </authorList>
    </citation>
    <scope>NUCLEOTIDE SEQUENCE</scope>
    <source>
        <strain evidence="9">PS9179</strain>
        <tissue evidence="9">Whole animal</tissue>
    </source>
</reference>
<dbReference type="SMART" id="SM00540">
    <property type="entry name" value="LEM"/>
    <property type="match status" value="2"/>
</dbReference>
<sequence length="875" mass="95739">MADVASLSDAELRKELATFGYNSGAVTGTTRKLYEKKLLKFRSVNQKTPKPVGKVAAVKPAHVDSPPVRRTATPPKSSGDFLSVYSSSTSKVMKPAQLDPPPARRTISPPKASDDFLSAYSSSISKVMKPAQLDPPPARRTISPPKASDDFLSAYSSSISKAMKPPHADATPVRRTLTPPRASAGLLSVYSSSSSKGFNASLSNLGDTSADETDDDGHTESCRTIDPTPTRLKNIKYGQPTRQLTYFKVSPPTPASLFHRVLGQKKKVDSFDERFRSMEAKKQESPSIAERVGTMLMAAVFVMVMAYTLTHTNPETVYATAKTIRDIAVFLATFAYSYAIIPALFVASVIAVAAACYYIYQSSQNKRVKEHHLFTELVDKITELIREADEIEGIAEPHVRDMIYPPSRRTDSEIRRWERATRFINEEDSRVRTDVRLLNGVECNVWVWVAAKNREMANSRVDAEMTIEQLRAEVAHRGHLPGSISSSNKSFYLNKLNRLREQGSSGLVKTEPTDPSGNTDPSYQSSPFDKSSCSSSSSVNRSVRGRTKSPVEGRRGTGAAEQPNGKPAAASVRRKSVLRNLGLVSSDSCMSQLNVSQESTASDRSTRSARAPRRRSIIRRPLEKQNNGATSATPQLTPSHNSATPNATIVQNNGTPMGRSSMPGSGVPETTPRLALGDKPLTKSVSTVGSSVISGIPSGERQGTGSNATATIAASCVVRPASCVALMNDGVCHQNQLSSSKAQPFQRTLNAFPNVDASAVSTSARQPLVNSNNVTDRNVEYWPPNSQSQNMNDVDPQEVEEKMIGTTLRKHLGDNGSPLQHTLPKRIRGEQEVKNENDEITAFAKYVEMMMRIMTHEDRNCLMDEVYESMRRYRP</sequence>
<dbReference type="GO" id="GO:0005637">
    <property type="term" value="C:nuclear inner membrane"/>
    <property type="evidence" value="ECO:0007669"/>
    <property type="project" value="UniProtKB-SubCell"/>
</dbReference>
<feature type="compositionally biased region" description="Low complexity" evidence="6">
    <location>
        <begin position="525"/>
        <end position="542"/>
    </location>
</feature>
<evidence type="ECO:0000256" key="3">
    <source>
        <dbReference type="ARBA" id="ARBA00022989"/>
    </source>
</evidence>
<evidence type="ECO:0000256" key="1">
    <source>
        <dbReference type="ARBA" id="ARBA00004473"/>
    </source>
</evidence>
<dbReference type="EMBL" id="JAUCMV010000004">
    <property type="protein sequence ID" value="KAK0404046.1"/>
    <property type="molecule type" value="Genomic_DNA"/>
</dbReference>
<keyword evidence="5" id="KW-0539">Nucleus</keyword>
<feature type="region of interest" description="Disordered" evidence="6">
    <location>
        <begin position="127"/>
        <end position="150"/>
    </location>
</feature>
<feature type="compositionally biased region" description="Polar residues" evidence="6">
    <location>
        <begin position="624"/>
        <end position="655"/>
    </location>
</feature>
<dbReference type="Gene3D" id="1.10.10.1180">
    <property type="entry name" value="MAN1, winged-helix domain"/>
    <property type="match status" value="1"/>
</dbReference>
<feature type="region of interest" description="Disordered" evidence="6">
    <location>
        <begin position="51"/>
        <end position="114"/>
    </location>
</feature>
<keyword evidence="4 7" id="KW-0472">Membrane</keyword>
<dbReference type="InterPro" id="IPR011015">
    <property type="entry name" value="LEM/LEM-like_dom_sf"/>
</dbReference>
<dbReference type="AlphaFoldDB" id="A0AA39HDX5"/>
<evidence type="ECO:0000313" key="10">
    <source>
        <dbReference type="Proteomes" id="UP001175271"/>
    </source>
</evidence>
<gene>
    <name evidence="9" type="ORF">QR680_017256</name>
</gene>
<comment type="subcellular location">
    <subcellularLocation>
        <location evidence="1">Nucleus inner membrane</location>
        <topology evidence="1">Multi-pass membrane protein</topology>
    </subcellularLocation>
</comment>
<dbReference type="GO" id="GO:0006998">
    <property type="term" value="P:nuclear envelope organization"/>
    <property type="evidence" value="ECO:0007669"/>
    <property type="project" value="TreeGrafter"/>
</dbReference>
<feature type="domain" description="LEM" evidence="8">
    <location>
        <begin position="1"/>
        <end position="45"/>
    </location>
</feature>
<evidence type="ECO:0000256" key="7">
    <source>
        <dbReference type="SAM" id="Phobius"/>
    </source>
</evidence>
<dbReference type="FunFam" id="1.10.720.40:FF:000001">
    <property type="entry name" value="LEM domain containing 2, isoform CRA_a"/>
    <property type="match status" value="1"/>
</dbReference>
<dbReference type="GO" id="GO:0031490">
    <property type="term" value="F:chromatin DNA binding"/>
    <property type="evidence" value="ECO:0007669"/>
    <property type="project" value="TreeGrafter"/>
</dbReference>
<feature type="transmembrane region" description="Helical" evidence="7">
    <location>
        <begin position="327"/>
        <end position="360"/>
    </location>
</feature>
<dbReference type="SUPFAM" id="SSF63451">
    <property type="entry name" value="LEM domain"/>
    <property type="match status" value="1"/>
</dbReference>
<keyword evidence="2 7" id="KW-0812">Transmembrane</keyword>
<keyword evidence="10" id="KW-1185">Reference proteome</keyword>
<dbReference type="GO" id="GO:0030514">
    <property type="term" value="P:negative regulation of BMP signaling pathway"/>
    <property type="evidence" value="ECO:0007669"/>
    <property type="project" value="TreeGrafter"/>
</dbReference>
<dbReference type="Pfam" id="PF03020">
    <property type="entry name" value="LEM"/>
    <property type="match status" value="1"/>
</dbReference>
<dbReference type="CDD" id="cd12940">
    <property type="entry name" value="LEM_LAP2_LEMD1"/>
    <property type="match status" value="1"/>
</dbReference>
<dbReference type="InterPro" id="IPR052277">
    <property type="entry name" value="INM_ESCRT-Associated"/>
</dbReference>
<evidence type="ECO:0000256" key="5">
    <source>
        <dbReference type="ARBA" id="ARBA00023242"/>
    </source>
</evidence>
<feature type="region of interest" description="Disordered" evidence="6">
    <location>
        <begin position="502"/>
        <end position="573"/>
    </location>
</feature>
<dbReference type="Proteomes" id="UP001175271">
    <property type="component" value="Unassembled WGS sequence"/>
</dbReference>
<name>A0AA39HDX5_9BILA</name>
<evidence type="ECO:0000259" key="8">
    <source>
        <dbReference type="PROSITE" id="PS50954"/>
    </source>
</evidence>
<feature type="transmembrane region" description="Helical" evidence="7">
    <location>
        <begin position="288"/>
        <end position="307"/>
    </location>
</feature>
<dbReference type="InterPro" id="IPR041885">
    <property type="entry name" value="MAN1_winged_helix_dom"/>
</dbReference>
<organism evidence="9 10">
    <name type="scientific">Steinernema hermaphroditum</name>
    <dbReference type="NCBI Taxonomy" id="289476"/>
    <lineage>
        <taxon>Eukaryota</taxon>
        <taxon>Metazoa</taxon>
        <taxon>Ecdysozoa</taxon>
        <taxon>Nematoda</taxon>
        <taxon>Chromadorea</taxon>
        <taxon>Rhabditida</taxon>
        <taxon>Tylenchina</taxon>
        <taxon>Panagrolaimomorpha</taxon>
        <taxon>Strongyloidoidea</taxon>
        <taxon>Steinernematidae</taxon>
        <taxon>Steinernema</taxon>
    </lineage>
</organism>
<feature type="region of interest" description="Disordered" evidence="6">
    <location>
        <begin position="203"/>
        <end position="230"/>
    </location>
</feature>
<feature type="compositionally biased region" description="Polar residues" evidence="6">
    <location>
        <begin position="502"/>
        <end position="524"/>
    </location>
</feature>
<accession>A0AA39HDX5</accession>
<dbReference type="Gene3D" id="1.10.720.40">
    <property type="match status" value="2"/>
</dbReference>